<comment type="caution">
    <text evidence="5">The sequence shown here is derived from an EMBL/GenBank/DDBJ whole genome shotgun (WGS) entry which is preliminary data.</text>
</comment>
<organism evidence="5 6">
    <name type="scientific">Nitratireductor pacificus pht-3B</name>
    <dbReference type="NCBI Taxonomy" id="391937"/>
    <lineage>
        <taxon>Bacteria</taxon>
        <taxon>Pseudomonadati</taxon>
        <taxon>Pseudomonadota</taxon>
        <taxon>Alphaproteobacteria</taxon>
        <taxon>Hyphomicrobiales</taxon>
        <taxon>Phyllobacteriaceae</taxon>
        <taxon>Nitratireductor</taxon>
    </lineage>
</organism>
<dbReference type="RefSeq" id="WP_008593582.1">
    <property type="nucleotide sequence ID" value="NZ_AMRM01000002.1"/>
</dbReference>
<feature type="binding site" evidence="4">
    <location>
        <position position="204"/>
    </location>
    <ligand>
        <name>pyruvate</name>
        <dbReference type="ChEBI" id="CHEBI:15361"/>
    </ligand>
</feature>
<evidence type="ECO:0000313" key="6">
    <source>
        <dbReference type="Proteomes" id="UP000006786"/>
    </source>
</evidence>
<keyword evidence="6" id="KW-1185">Reference proteome</keyword>
<dbReference type="AlphaFoldDB" id="K2MIH7"/>
<dbReference type="OrthoDB" id="9778880at2"/>
<feature type="active site" description="Schiff-base intermediate with substrate" evidence="3">
    <location>
        <position position="163"/>
    </location>
</feature>
<comment type="similarity">
    <text evidence="2">Belongs to the DapA family.</text>
</comment>
<dbReference type="eggNOG" id="COG0329">
    <property type="taxonomic scope" value="Bacteria"/>
</dbReference>
<dbReference type="PANTHER" id="PTHR42849">
    <property type="entry name" value="N-ACETYLNEURAMINATE LYASE"/>
    <property type="match status" value="1"/>
</dbReference>
<keyword evidence="1 2" id="KW-0456">Lyase</keyword>
<dbReference type="GO" id="GO:0008747">
    <property type="term" value="F:N-acetylneuraminate lyase activity"/>
    <property type="evidence" value="ECO:0007669"/>
    <property type="project" value="UniProtKB-EC"/>
</dbReference>
<dbReference type="Pfam" id="PF00701">
    <property type="entry name" value="DHDPS"/>
    <property type="match status" value="1"/>
</dbReference>
<dbReference type="Gene3D" id="3.20.20.70">
    <property type="entry name" value="Aldolase class I"/>
    <property type="match status" value="1"/>
</dbReference>
<name>K2MIH7_9HYPH</name>
<dbReference type="PATRIC" id="fig|391937.3.peg.407"/>
<evidence type="ECO:0000256" key="1">
    <source>
        <dbReference type="ARBA" id="ARBA00023239"/>
    </source>
</evidence>
<dbReference type="SMART" id="SM01130">
    <property type="entry name" value="DHDPS"/>
    <property type="match status" value="1"/>
</dbReference>
<accession>K2MIH7</accession>
<evidence type="ECO:0000256" key="3">
    <source>
        <dbReference type="PIRSR" id="PIRSR001365-1"/>
    </source>
</evidence>
<dbReference type="SUPFAM" id="SSF51569">
    <property type="entry name" value="Aldolase"/>
    <property type="match status" value="1"/>
</dbReference>
<dbReference type="GO" id="GO:0005829">
    <property type="term" value="C:cytosol"/>
    <property type="evidence" value="ECO:0007669"/>
    <property type="project" value="TreeGrafter"/>
</dbReference>
<dbReference type="EC" id="4.1.3.3" evidence="5"/>
<dbReference type="STRING" id="391937.NA2_01959"/>
<reference evidence="5 6" key="1">
    <citation type="journal article" date="2012" name="J. Bacteriol.">
        <title>Genome Sequence of Nitratireductor pacificus Type Strain pht-3B.</title>
        <authorList>
            <person name="Lai Q."/>
            <person name="Li G."/>
            <person name="Shao Z."/>
        </authorList>
    </citation>
    <scope>NUCLEOTIDE SEQUENCE [LARGE SCALE GENOMIC DNA]</scope>
    <source>
        <strain evidence="6">pht-3B</strain>
    </source>
</reference>
<evidence type="ECO:0000256" key="2">
    <source>
        <dbReference type="PIRNR" id="PIRNR001365"/>
    </source>
</evidence>
<feature type="active site" description="Proton donor/acceptor" evidence="3">
    <location>
        <position position="135"/>
    </location>
</feature>
<protein>
    <submittedName>
        <fullName evidence="5">N-acetylneuraminate lyase</fullName>
        <ecNumber evidence="5">4.1.3.3</ecNumber>
    </submittedName>
</protein>
<evidence type="ECO:0000313" key="5">
    <source>
        <dbReference type="EMBL" id="EKF20510.1"/>
    </source>
</evidence>
<dbReference type="PRINTS" id="PR00146">
    <property type="entry name" value="DHPICSNTHASE"/>
</dbReference>
<dbReference type="InterPro" id="IPR002220">
    <property type="entry name" value="DapA-like"/>
</dbReference>
<dbReference type="PIRSF" id="PIRSF001365">
    <property type="entry name" value="DHDPS"/>
    <property type="match status" value="1"/>
</dbReference>
<proteinExistence type="inferred from homology"/>
<dbReference type="EMBL" id="AMRM01000002">
    <property type="protein sequence ID" value="EKF20510.1"/>
    <property type="molecule type" value="Genomic_DNA"/>
</dbReference>
<sequence length="306" mass="32593">MTKPLAGMYAALMTGLADDGSFCPNRQKALNFHVLGQGLTGLYVGGSSGESGLLGVDELLHQQEIVARDAASTRLIAHVGAPSLRHSVSLAKNAKKLGYHGLSALPPHAYPFTDAEILAYYSELQAATDLPLIVYEVPVRTGRPIALETLTEILSLPHVAGLKFTSTDMFKLSVLRRRCPDATLFFGFDEVYLSGAVLGADGGIGTTYNLLGRLYMALDAAVKAGNLTEAQRLQDISAIFVETLVETGILPGMKAAFRAIGIEVGPTRAPMLMRLDDGEARIADLVSRPEIAEWLVGSPVRESAVG</sequence>
<dbReference type="GO" id="GO:0019262">
    <property type="term" value="P:N-acetylneuraminate catabolic process"/>
    <property type="evidence" value="ECO:0007669"/>
    <property type="project" value="TreeGrafter"/>
</dbReference>
<dbReference type="InterPro" id="IPR013785">
    <property type="entry name" value="Aldolase_TIM"/>
</dbReference>
<evidence type="ECO:0000256" key="4">
    <source>
        <dbReference type="PIRSR" id="PIRSR001365-2"/>
    </source>
</evidence>
<dbReference type="Proteomes" id="UP000006786">
    <property type="component" value="Unassembled WGS sequence"/>
</dbReference>
<dbReference type="PANTHER" id="PTHR42849:SF1">
    <property type="entry name" value="N-ACETYLNEURAMINATE LYASE"/>
    <property type="match status" value="1"/>
</dbReference>
<gene>
    <name evidence="5" type="ORF">NA2_01959</name>
</gene>